<proteinExistence type="predicted"/>
<reference evidence="1 2" key="1">
    <citation type="submission" date="2020-08" db="EMBL/GenBank/DDBJ databases">
        <title>Genomic Encyclopedia of Type Strains, Phase IV (KMG-V): Genome sequencing to study the core and pangenomes of soil and plant-associated prokaryotes.</title>
        <authorList>
            <person name="Whitman W."/>
        </authorList>
    </citation>
    <scope>NUCLEOTIDE SEQUENCE [LARGE SCALE GENOMIC DNA]</scope>
    <source>
        <strain evidence="1 2">SEMIA 415</strain>
    </source>
</reference>
<protein>
    <submittedName>
        <fullName evidence="1">Uncharacterized protein</fullName>
    </submittedName>
</protein>
<organism evidence="1 2">
    <name type="scientific">Rhizobium leguminosarum</name>
    <dbReference type="NCBI Taxonomy" id="384"/>
    <lineage>
        <taxon>Bacteria</taxon>
        <taxon>Pseudomonadati</taxon>
        <taxon>Pseudomonadota</taxon>
        <taxon>Alphaproteobacteria</taxon>
        <taxon>Hyphomicrobiales</taxon>
        <taxon>Rhizobiaceae</taxon>
        <taxon>Rhizobium/Agrobacterium group</taxon>
        <taxon>Rhizobium</taxon>
    </lineage>
</organism>
<dbReference type="Proteomes" id="UP000538507">
    <property type="component" value="Unassembled WGS sequence"/>
</dbReference>
<gene>
    <name evidence="1" type="ORF">GGE16_003047</name>
</gene>
<dbReference type="EMBL" id="JACIGO010000003">
    <property type="protein sequence ID" value="MBB4290988.1"/>
    <property type="molecule type" value="Genomic_DNA"/>
</dbReference>
<name>A0AAE2MJV2_RHILE</name>
<evidence type="ECO:0000313" key="1">
    <source>
        <dbReference type="EMBL" id="MBB4290988.1"/>
    </source>
</evidence>
<dbReference type="RefSeq" id="WP_183607893.1">
    <property type="nucleotide sequence ID" value="NZ_JACHAZ010000001.1"/>
</dbReference>
<sequence length="61" mass="6704">MFMHQEACVQFNSTLPAEEMFQPQCIDKSADSLLSVTSAKQFSQLYPACRFKSASGLAPAD</sequence>
<comment type="caution">
    <text evidence="1">The sequence shown here is derived from an EMBL/GenBank/DDBJ whole genome shotgun (WGS) entry which is preliminary data.</text>
</comment>
<evidence type="ECO:0000313" key="2">
    <source>
        <dbReference type="Proteomes" id="UP000538507"/>
    </source>
</evidence>
<dbReference type="AlphaFoldDB" id="A0AAE2MJV2"/>
<accession>A0AAE2MJV2</accession>